<reference evidence="1 2" key="1">
    <citation type="submission" date="2012-07" db="EMBL/GenBank/DDBJ databases">
        <title>The Genome Sequence of Fusobacterium ulcerans 12_1B.</title>
        <authorList>
            <consortium name="The Broad Institute Genome Sequencing Platform"/>
            <person name="Earl A."/>
            <person name="Ward D."/>
            <person name="Feldgarden M."/>
            <person name="Gevers D."/>
            <person name="Strauss J."/>
            <person name="Ambrose C.E."/>
            <person name="Allen-Vercoe E."/>
            <person name="Walker B."/>
            <person name="Young S.K."/>
            <person name="Zeng Q."/>
            <person name="Gargeya S."/>
            <person name="Fitzgerald M."/>
            <person name="Haas B."/>
            <person name="Abouelleil A."/>
            <person name="Alvarado L."/>
            <person name="Arachchi H.M."/>
            <person name="Berlin A.M."/>
            <person name="Chapman S.B."/>
            <person name="Goldberg J."/>
            <person name="Griggs A."/>
            <person name="Gujja S."/>
            <person name="Hansen M."/>
            <person name="Howarth C."/>
            <person name="Imamovic A."/>
            <person name="Larimer J."/>
            <person name="McCowen C."/>
            <person name="Montmayeur A."/>
            <person name="Murphy C."/>
            <person name="Neiman D."/>
            <person name="Pearson M."/>
            <person name="Priest M."/>
            <person name="Roberts A."/>
            <person name="Saif S."/>
            <person name="Shea T."/>
            <person name="Sisk P."/>
            <person name="Sykes S."/>
            <person name="Wortman J."/>
            <person name="Nusbaum C."/>
            <person name="Birren B."/>
        </authorList>
    </citation>
    <scope>NUCLEOTIDE SEQUENCE [LARGE SCALE GENOMIC DNA]</scope>
    <source>
        <strain evidence="1 2">12_1B</strain>
    </source>
</reference>
<keyword evidence="2" id="KW-1185">Reference proteome</keyword>
<dbReference type="PATRIC" id="fig|457404.5.peg.3544"/>
<evidence type="ECO:0000313" key="2">
    <source>
        <dbReference type="Proteomes" id="UP000003233"/>
    </source>
</evidence>
<name>H1PYI7_9FUSO</name>
<dbReference type="HOGENOM" id="CLU_1515802_0_0_0"/>
<evidence type="ECO:0000313" key="1">
    <source>
        <dbReference type="EMBL" id="EHO77176.1"/>
    </source>
</evidence>
<sequence length="177" mass="21772">MENTRSIIEKLNTYEINKGKIVKRDGKYYIVMERHLHTFPDKRVIEKYIKKPEDEIYDEFLMFIQSEEFYNEIKWRVGKNNLWAISMKVPLKLIRDQNNKYIEDPIFSMRYDNNLDIPYILLIRDDFHYEIYDFMEADYEIYDDKYPEGFTGGTQYCKKTGYTLKEFYEEYKKTRTV</sequence>
<proteinExistence type="predicted"/>
<accession>H1PYI7</accession>
<dbReference type="EMBL" id="AGWJ02000035">
    <property type="protein sequence ID" value="EHO77176.1"/>
    <property type="molecule type" value="Genomic_DNA"/>
</dbReference>
<organism evidence="1 2">
    <name type="scientific">Fusobacterium ulcerans 12-1B</name>
    <dbReference type="NCBI Taxonomy" id="457404"/>
    <lineage>
        <taxon>Bacteria</taxon>
        <taxon>Fusobacteriati</taxon>
        <taxon>Fusobacteriota</taxon>
        <taxon>Fusobacteriia</taxon>
        <taxon>Fusobacteriales</taxon>
        <taxon>Fusobacteriaceae</taxon>
        <taxon>Fusobacterium</taxon>
    </lineage>
</organism>
<protein>
    <submittedName>
        <fullName evidence="1">Uncharacterized protein</fullName>
    </submittedName>
</protein>
<dbReference type="AlphaFoldDB" id="H1PYI7"/>
<comment type="caution">
    <text evidence="1">The sequence shown here is derived from an EMBL/GenBank/DDBJ whole genome shotgun (WGS) entry which is preliminary data.</text>
</comment>
<dbReference type="RefSeq" id="WP_008699419.1">
    <property type="nucleotide sequence ID" value="NZ_KE161012.1"/>
</dbReference>
<dbReference type="Proteomes" id="UP000003233">
    <property type="component" value="Unassembled WGS sequence"/>
</dbReference>
<dbReference type="BioCyc" id="FSP457404-HMP:GTSQ-3535-MONOMER"/>
<gene>
    <name evidence="1" type="ORF">HMPREF0402_03480</name>
</gene>